<name>A0A1R1XXY2_9FUNG</name>
<comment type="caution">
    <text evidence="4">The sequence shown here is derived from an EMBL/GenBank/DDBJ whole genome shotgun (WGS) entry which is preliminary data.</text>
</comment>
<dbReference type="GO" id="GO:0034456">
    <property type="term" value="C:UTP-C complex"/>
    <property type="evidence" value="ECO:0007669"/>
    <property type="project" value="TreeGrafter"/>
</dbReference>
<dbReference type="GO" id="GO:0016301">
    <property type="term" value="F:kinase activity"/>
    <property type="evidence" value="ECO:0007669"/>
    <property type="project" value="UniProtKB-KW"/>
</dbReference>
<dbReference type="Proteomes" id="UP000187283">
    <property type="component" value="Unassembled WGS sequence"/>
</dbReference>
<dbReference type="Gene3D" id="1.10.1820.10">
    <property type="entry name" value="protein kinase ck2 holoenzyme, chain C, domain 1"/>
    <property type="match status" value="1"/>
</dbReference>
<comment type="subunit">
    <text evidence="3">Tetramer of two alpha and two beta subunits.</text>
</comment>
<dbReference type="OrthoDB" id="3971593at2759"/>
<dbReference type="InterPro" id="IPR016149">
    <property type="entry name" value="Casein_kin_II_reg-sub_N"/>
</dbReference>
<comment type="similarity">
    <text evidence="1 3">Belongs to the casein kinase 2 subunit beta family.</text>
</comment>
<dbReference type="GO" id="GO:0006359">
    <property type="term" value="P:regulation of transcription by RNA polymerase III"/>
    <property type="evidence" value="ECO:0007669"/>
    <property type="project" value="TreeGrafter"/>
</dbReference>
<protein>
    <recommendedName>
        <fullName evidence="3">Casein kinase II subunit beta</fullName>
        <shortName evidence="3">CK II beta</shortName>
    </recommendedName>
</protein>
<keyword evidence="4" id="KW-0418">Kinase</keyword>
<dbReference type="FunFam" id="1.10.1820.10:FF:000005">
    <property type="entry name" value="Casein kinase II subunit beta"/>
    <property type="match status" value="1"/>
</dbReference>
<dbReference type="SUPFAM" id="SSF57798">
    <property type="entry name" value="Casein kinase II beta subunit"/>
    <property type="match status" value="1"/>
</dbReference>
<dbReference type="InterPro" id="IPR035991">
    <property type="entry name" value="Casein_kinase_II_beta-like"/>
</dbReference>
<accession>A0A1R1XXY2</accession>
<dbReference type="PANTHER" id="PTHR11740:SF39">
    <property type="entry name" value="CASEIN KINASE II SUBUNIT BETA"/>
    <property type="match status" value="1"/>
</dbReference>
<dbReference type="InterPro" id="IPR000704">
    <property type="entry name" value="Casein_kinase_II_reg-sub"/>
</dbReference>
<dbReference type="PRINTS" id="PR00472">
    <property type="entry name" value="CASNKINASEII"/>
</dbReference>
<dbReference type="Pfam" id="PF01214">
    <property type="entry name" value="CK_II_beta"/>
    <property type="match status" value="1"/>
</dbReference>
<proteinExistence type="inferred from homology"/>
<dbReference type="STRING" id="133412.A0A1R1XXY2"/>
<dbReference type="SMART" id="SM01085">
    <property type="entry name" value="CK_II_beta"/>
    <property type="match status" value="1"/>
</dbReference>
<gene>
    <name evidence="4" type="ORF">AYI70_g4744</name>
</gene>
<dbReference type="GO" id="GO:0005737">
    <property type="term" value="C:cytoplasm"/>
    <property type="evidence" value="ECO:0007669"/>
    <property type="project" value="TreeGrafter"/>
</dbReference>
<evidence type="ECO:0000313" key="4">
    <source>
        <dbReference type="EMBL" id="OMJ19429.1"/>
    </source>
</evidence>
<evidence type="ECO:0000313" key="5">
    <source>
        <dbReference type="Proteomes" id="UP000187283"/>
    </source>
</evidence>
<keyword evidence="5" id="KW-1185">Reference proteome</keyword>
<dbReference type="Gene3D" id="2.20.25.20">
    <property type="match status" value="1"/>
</dbReference>
<dbReference type="EMBL" id="LSSN01001489">
    <property type="protein sequence ID" value="OMJ19429.1"/>
    <property type="molecule type" value="Genomic_DNA"/>
</dbReference>
<dbReference type="AlphaFoldDB" id="A0A1R1XXY2"/>
<organism evidence="4 5">
    <name type="scientific">Smittium culicis</name>
    <dbReference type="NCBI Taxonomy" id="133412"/>
    <lineage>
        <taxon>Eukaryota</taxon>
        <taxon>Fungi</taxon>
        <taxon>Fungi incertae sedis</taxon>
        <taxon>Zoopagomycota</taxon>
        <taxon>Kickxellomycotina</taxon>
        <taxon>Harpellomycetes</taxon>
        <taxon>Harpellales</taxon>
        <taxon>Legeriomycetaceae</taxon>
        <taxon>Smittium</taxon>
    </lineage>
</organism>
<reference evidence="4 5" key="1">
    <citation type="submission" date="2017-01" db="EMBL/GenBank/DDBJ databases">
        <authorList>
            <person name="Mah S.A."/>
            <person name="Swanson W.J."/>
            <person name="Moy G.W."/>
            <person name="Vacquier V.D."/>
        </authorList>
    </citation>
    <scope>NUCLEOTIDE SEQUENCE [LARGE SCALE GENOMIC DNA]</scope>
    <source>
        <strain evidence="4 5">GSMNP</strain>
    </source>
</reference>
<dbReference type="PANTHER" id="PTHR11740">
    <property type="entry name" value="CASEIN KINASE II SUBUNIT BETA"/>
    <property type="match status" value="1"/>
</dbReference>
<keyword evidence="4" id="KW-0808">Transferase</keyword>
<dbReference type="FunFam" id="2.20.25.20:FF:000001">
    <property type="entry name" value="Casein kinase II subunit beta"/>
    <property type="match status" value="1"/>
</dbReference>
<evidence type="ECO:0000256" key="3">
    <source>
        <dbReference type="RuleBase" id="RU361268"/>
    </source>
</evidence>
<dbReference type="GO" id="GO:0005956">
    <property type="term" value="C:protein kinase CK2 complex"/>
    <property type="evidence" value="ECO:0007669"/>
    <property type="project" value="UniProtKB-UniRule"/>
</dbReference>
<sequence length="230" mass="26997">MATPANVISDSDSDGEYCKYWINWFLNTKGNEFFCDIDEEYILDRFNLTGLPAEVPHFQQAMELITDELDENNYTEEEFNDFYRSAKHLYGLIHARYILTNRGLMKMLEKFKNSDFGRCPRIYCSQSSVLPIGVTDVPGESPVRLYCPRCEDVYIPKSSRHNAIDGAYFGTSFCQMLIQTYPVLKEMNPEPVLRHVPKIFGFKIHKYAQLHRWQDRQRELQAERLKNPIQ</sequence>
<evidence type="ECO:0000256" key="1">
    <source>
        <dbReference type="ARBA" id="ARBA00006941"/>
    </source>
</evidence>
<comment type="function">
    <text evidence="2 3">Regulatory subunit of casein kinase II/CK2. As part of the kinase complex regulates the basal catalytic activity of the alpha subunit a constitutively active serine/threonine-protein kinase that phosphorylates a large number of substrates containing acidic residues C-terminal to the phosphorylated serine or threonine.</text>
</comment>
<dbReference type="GO" id="GO:0019887">
    <property type="term" value="F:protein kinase regulator activity"/>
    <property type="evidence" value="ECO:0007669"/>
    <property type="project" value="InterPro"/>
</dbReference>
<dbReference type="PROSITE" id="PS01101">
    <property type="entry name" value="CK2_BETA"/>
    <property type="match status" value="1"/>
</dbReference>
<evidence type="ECO:0000256" key="2">
    <source>
        <dbReference type="ARBA" id="ARBA00045899"/>
    </source>
</evidence>